<sequence>MATAESLNIEKHLKNMHWPARRDEIIAHVRQQGADEQVCSALRQLNAQQQYNSSSEVCKVLNSGSADKAQSGKRDF</sequence>
<organism evidence="1 2">
    <name type="scientific">Dictyobacter aurantiacus</name>
    <dbReference type="NCBI Taxonomy" id="1936993"/>
    <lineage>
        <taxon>Bacteria</taxon>
        <taxon>Bacillati</taxon>
        <taxon>Chloroflexota</taxon>
        <taxon>Ktedonobacteria</taxon>
        <taxon>Ktedonobacterales</taxon>
        <taxon>Dictyobacteraceae</taxon>
        <taxon>Dictyobacter</taxon>
    </lineage>
</organism>
<evidence type="ECO:0008006" key="3">
    <source>
        <dbReference type="Google" id="ProtNLM"/>
    </source>
</evidence>
<protein>
    <recommendedName>
        <fullName evidence="3">DUF2795 domain-containing protein</fullName>
    </recommendedName>
</protein>
<dbReference type="AlphaFoldDB" id="A0A401ZP90"/>
<gene>
    <name evidence="1" type="ORF">KDAU_58950</name>
</gene>
<dbReference type="Proteomes" id="UP000287224">
    <property type="component" value="Unassembled WGS sequence"/>
</dbReference>
<dbReference type="EMBL" id="BIFQ01000002">
    <property type="protein sequence ID" value="GCE08566.1"/>
    <property type="molecule type" value="Genomic_DNA"/>
</dbReference>
<evidence type="ECO:0000313" key="1">
    <source>
        <dbReference type="EMBL" id="GCE08566.1"/>
    </source>
</evidence>
<dbReference type="Pfam" id="PF11387">
    <property type="entry name" value="DUF2795"/>
    <property type="match status" value="1"/>
</dbReference>
<comment type="caution">
    <text evidence="1">The sequence shown here is derived from an EMBL/GenBank/DDBJ whole genome shotgun (WGS) entry which is preliminary data.</text>
</comment>
<accession>A0A401ZP90</accession>
<name>A0A401ZP90_9CHLR</name>
<dbReference type="RefSeq" id="WP_126601089.1">
    <property type="nucleotide sequence ID" value="NZ_BIFQ01000002.1"/>
</dbReference>
<dbReference type="OrthoDB" id="164855at2"/>
<evidence type="ECO:0000313" key="2">
    <source>
        <dbReference type="Proteomes" id="UP000287224"/>
    </source>
</evidence>
<keyword evidence="2" id="KW-1185">Reference proteome</keyword>
<dbReference type="InterPro" id="IPR021527">
    <property type="entry name" value="DUF2795"/>
</dbReference>
<reference evidence="2" key="1">
    <citation type="submission" date="2018-12" db="EMBL/GenBank/DDBJ databases">
        <title>Tengunoibacter tsumagoiensis gen. nov., sp. nov., Dictyobacter kobayashii sp. nov., D. alpinus sp. nov., and D. joshuensis sp. nov. and description of Dictyobacteraceae fam. nov. within the order Ktedonobacterales isolated from Tengu-no-mugimeshi.</title>
        <authorList>
            <person name="Wang C.M."/>
            <person name="Zheng Y."/>
            <person name="Sakai Y."/>
            <person name="Toyoda A."/>
            <person name="Minakuchi Y."/>
            <person name="Abe K."/>
            <person name="Yokota A."/>
            <person name="Yabe S."/>
        </authorList>
    </citation>
    <scope>NUCLEOTIDE SEQUENCE [LARGE SCALE GENOMIC DNA]</scope>
    <source>
        <strain evidence="2">S-27</strain>
    </source>
</reference>
<proteinExistence type="predicted"/>